<feature type="region of interest" description="Disordered" evidence="1">
    <location>
        <begin position="442"/>
        <end position="484"/>
    </location>
</feature>
<feature type="compositionally biased region" description="Acidic residues" evidence="1">
    <location>
        <begin position="341"/>
        <end position="350"/>
    </location>
</feature>
<feature type="region of interest" description="Disordered" evidence="1">
    <location>
        <begin position="306"/>
        <end position="391"/>
    </location>
</feature>
<protein>
    <submittedName>
        <fullName evidence="3">SNF2 domain-containing protein CLASSY 3-like</fullName>
    </submittedName>
</protein>
<dbReference type="GeneID" id="104778569"/>
<feature type="compositionally biased region" description="Basic and acidic residues" evidence="1">
    <location>
        <begin position="370"/>
        <end position="379"/>
    </location>
</feature>
<gene>
    <name evidence="3" type="primary">LOC104778569</name>
</gene>
<feature type="compositionally biased region" description="Basic residues" evidence="1">
    <location>
        <begin position="1"/>
        <end position="24"/>
    </location>
</feature>
<evidence type="ECO:0000313" key="3">
    <source>
        <dbReference type="RefSeq" id="XP_010501324.1"/>
    </source>
</evidence>
<dbReference type="Proteomes" id="UP000694864">
    <property type="component" value="Chromosome 3"/>
</dbReference>
<proteinExistence type="predicted"/>
<evidence type="ECO:0000256" key="1">
    <source>
        <dbReference type="SAM" id="MobiDB-lite"/>
    </source>
</evidence>
<reference evidence="3" key="2">
    <citation type="submission" date="2025-08" db="UniProtKB">
        <authorList>
            <consortium name="RefSeq"/>
        </authorList>
    </citation>
    <scope>IDENTIFICATION</scope>
    <source>
        <tissue evidence="3">Leaf</tissue>
    </source>
</reference>
<sequence length="570" mass="63288">MEWIGKRVKSRSRQRLQVVNKRKKMEVEAPVISPPKKRRPRRRKDPDSDVEDITPTYHNRLPPPVQENDRYSAGLRAGSVQNNSVKESFSRIIRDLNVEKSGPSSSKFRDGSEHHTSVKETSFRVSDLDVGKNSVPSSFGEQNTCVKEKCSPEIEIGDLDVEKSGPSPSKLRDLSEPNTCVKEKCSPEIRDFDMEKSGPSSSKLRDVSEQNTCVKEKCSPEIRDFDVEKPGPSSSKLRDVSEQHTCVNEKFSPEITNLDVGISVPSSSKLREVSEQNTCVMDMCSPETKGLVVVKPVPGEIEILSDSESEIGARASAKKKLFEDTSRIVESLSDGNSTSETEGDEEENAESADNNTKDDKTVHSLPEVFTSEKAKEVQAPERPSTYRPEILSSVKAKEVQALEKPSRPEIQNLEKAKEVQAINRLGSVIPAVAVAGGLNKSVLANEPIDNQSDSSISSADKSGYESDPSLKDKEIKTNNNSDWRVLNGNHREVDLFRLLVNSVRDKGQLDEGYEEAEELVSSPEDQSQEQGNEDLRKYDDDGLLIIRPPPLIERFGMLEPPSPPEISESE</sequence>
<feature type="region of interest" description="Disordered" evidence="1">
    <location>
        <begin position="224"/>
        <end position="243"/>
    </location>
</feature>
<keyword evidence="2" id="KW-1185">Reference proteome</keyword>
<feature type="compositionally biased region" description="Basic and acidic residues" evidence="1">
    <location>
        <begin position="462"/>
        <end position="476"/>
    </location>
</feature>
<feature type="region of interest" description="Disordered" evidence="1">
    <location>
        <begin position="157"/>
        <end position="179"/>
    </location>
</feature>
<feature type="compositionally biased region" description="Basic and acidic residues" evidence="1">
    <location>
        <begin position="88"/>
        <end position="98"/>
    </location>
</feature>
<evidence type="ECO:0000313" key="2">
    <source>
        <dbReference type="Proteomes" id="UP000694864"/>
    </source>
</evidence>
<feature type="region of interest" description="Disordered" evidence="1">
    <location>
        <begin position="509"/>
        <end position="570"/>
    </location>
</feature>
<accession>A0ABM0YIC9</accession>
<feature type="compositionally biased region" description="Basic and acidic residues" evidence="1">
    <location>
        <begin position="170"/>
        <end position="179"/>
    </location>
</feature>
<feature type="region of interest" description="Disordered" evidence="1">
    <location>
        <begin position="1"/>
        <end position="122"/>
    </location>
</feature>
<organism evidence="2 3">
    <name type="scientific">Camelina sativa</name>
    <name type="common">False flax</name>
    <name type="synonym">Myagrum sativum</name>
    <dbReference type="NCBI Taxonomy" id="90675"/>
    <lineage>
        <taxon>Eukaryota</taxon>
        <taxon>Viridiplantae</taxon>
        <taxon>Streptophyta</taxon>
        <taxon>Embryophyta</taxon>
        <taxon>Tracheophyta</taxon>
        <taxon>Spermatophyta</taxon>
        <taxon>Magnoliopsida</taxon>
        <taxon>eudicotyledons</taxon>
        <taxon>Gunneridae</taxon>
        <taxon>Pentapetalae</taxon>
        <taxon>rosids</taxon>
        <taxon>malvids</taxon>
        <taxon>Brassicales</taxon>
        <taxon>Brassicaceae</taxon>
        <taxon>Camelineae</taxon>
        <taxon>Camelina</taxon>
    </lineage>
</organism>
<name>A0ABM0YIC9_CAMSA</name>
<feature type="compositionally biased region" description="Low complexity" evidence="1">
    <location>
        <begin position="449"/>
        <end position="461"/>
    </location>
</feature>
<dbReference type="RefSeq" id="XP_010501324.1">
    <property type="nucleotide sequence ID" value="XM_010503022.1"/>
</dbReference>
<feature type="compositionally biased region" description="Basic and acidic residues" evidence="1">
    <location>
        <begin position="107"/>
        <end position="122"/>
    </location>
</feature>
<reference evidence="2" key="1">
    <citation type="journal article" date="2014" name="Nat. Commun.">
        <title>The emerging biofuel crop Camelina sativa retains a highly undifferentiated hexaploid genome structure.</title>
        <authorList>
            <person name="Kagale S."/>
            <person name="Koh C."/>
            <person name="Nixon J."/>
            <person name="Bollina V."/>
            <person name="Clarke W.E."/>
            <person name="Tuteja R."/>
            <person name="Spillane C."/>
            <person name="Robinson S.J."/>
            <person name="Links M.G."/>
            <person name="Clarke C."/>
            <person name="Higgins E.E."/>
            <person name="Huebert T."/>
            <person name="Sharpe A.G."/>
            <person name="Parkin I.A."/>
        </authorList>
    </citation>
    <scope>NUCLEOTIDE SEQUENCE [LARGE SCALE GENOMIC DNA]</scope>
    <source>
        <strain evidence="2">cv. DH55</strain>
    </source>
</reference>